<organism evidence="3 4">
    <name type="scientific">Magnaporthiopsis poae (strain ATCC 64411 / 73-15)</name>
    <name type="common">Kentucky bluegrass fungus</name>
    <name type="synonym">Magnaporthe poae</name>
    <dbReference type="NCBI Taxonomy" id="644358"/>
    <lineage>
        <taxon>Eukaryota</taxon>
        <taxon>Fungi</taxon>
        <taxon>Dikarya</taxon>
        <taxon>Ascomycota</taxon>
        <taxon>Pezizomycotina</taxon>
        <taxon>Sordariomycetes</taxon>
        <taxon>Sordariomycetidae</taxon>
        <taxon>Magnaporthales</taxon>
        <taxon>Magnaporthaceae</taxon>
        <taxon>Magnaporthiopsis</taxon>
    </lineage>
</organism>
<evidence type="ECO:0000256" key="1">
    <source>
        <dbReference type="SAM" id="MobiDB-lite"/>
    </source>
</evidence>
<keyword evidence="4" id="KW-1185">Reference proteome</keyword>
<dbReference type="EMBL" id="GL876968">
    <property type="protein sequence ID" value="KLU85300.1"/>
    <property type="molecule type" value="Genomic_DNA"/>
</dbReference>
<accession>A0A0C4DWF2</accession>
<feature type="region of interest" description="Disordered" evidence="1">
    <location>
        <begin position="1"/>
        <end position="30"/>
    </location>
</feature>
<dbReference type="EMBL" id="ADBL01001022">
    <property type="status" value="NOT_ANNOTATED_CDS"/>
    <property type="molecule type" value="Genomic_DNA"/>
</dbReference>
<name>A0A0C4DWF2_MAGP6</name>
<reference evidence="2" key="3">
    <citation type="submission" date="2011-03" db="EMBL/GenBank/DDBJ databases">
        <title>Annotation of Magnaporthe poae ATCC 64411.</title>
        <authorList>
            <person name="Ma L.-J."/>
            <person name="Dead R."/>
            <person name="Young S.K."/>
            <person name="Zeng Q."/>
            <person name="Gargeya S."/>
            <person name="Fitzgerald M."/>
            <person name="Haas B."/>
            <person name="Abouelleil A."/>
            <person name="Alvarado L."/>
            <person name="Arachchi H.M."/>
            <person name="Berlin A."/>
            <person name="Brown A."/>
            <person name="Chapman S.B."/>
            <person name="Chen Z."/>
            <person name="Dunbar C."/>
            <person name="Freedman E."/>
            <person name="Gearin G."/>
            <person name="Gellesch M."/>
            <person name="Goldberg J."/>
            <person name="Griggs A."/>
            <person name="Gujja S."/>
            <person name="Heiman D."/>
            <person name="Howarth C."/>
            <person name="Larson L."/>
            <person name="Lui A."/>
            <person name="MacDonald P.J.P."/>
            <person name="Mehta T."/>
            <person name="Montmayeur A."/>
            <person name="Murphy C."/>
            <person name="Neiman D."/>
            <person name="Pearson M."/>
            <person name="Priest M."/>
            <person name="Roberts A."/>
            <person name="Saif S."/>
            <person name="Shea T."/>
            <person name="Shenoy N."/>
            <person name="Sisk P."/>
            <person name="Stolte C."/>
            <person name="Sykes S."/>
            <person name="Yandava C."/>
            <person name="Wortman J."/>
            <person name="Nusbaum C."/>
            <person name="Birren B."/>
        </authorList>
    </citation>
    <scope>NUCLEOTIDE SEQUENCE</scope>
    <source>
        <strain evidence="2">ATCC 64411</strain>
    </source>
</reference>
<proteinExistence type="predicted"/>
<dbReference type="Proteomes" id="UP000011715">
    <property type="component" value="Unassembled WGS sequence"/>
</dbReference>
<reference evidence="3" key="5">
    <citation type="submission" date="2015-06" db="UniProtKB">
        <authorList>
            <consortium name="EnsemblFungi"/>
        </authorList>
    </citation>
    <scope>IDENTIFICATION</scope>
    <source>
        <strain evidence="3">ATCC 64411</strain>
    </source>
</reference>
<dbReference type="VEuPathDB" id="FungiDB:MAPG_04328"/>
<reference evidence="4" key="2">
    <citation type="submission" date="2010-05" db="EMBL/GenBank/DDBJ databases">
        <title>The genome sequence of Magnaporthe poae strain ATCC 64411.</title>
        <authorList>
            <person name="Ma L.-J."/>
            <person name="Dead R."/>
            <person name="Young S."/>
            <person name="Zeng Q."/>
            <person name="Koehrsen M."/>
            <person name="Alvarado L."/>
            <person name="Berlin A."/>
            <person name="Chapman S.B."/>
            <person name="Chen Z."/>
            <person name="Freedman E."/>
            <person name="Gellesch M."/>
            <person name="Goldberg J."/>
            <person name="Griggs A."/>
            <person name="Gujja S."/>
            <person name="Heilman E.R."/>
            <person name="Heiman D."/>
            <person name="Hepburn T."/>
            <person name="Howarth C."/>
            <person name="Jen D."/>
            <person name="Larson L."/>
            <person name="Mehta T."/>
            <person name="Neiman D."/>
            <person name="Pearson M."/>
            <person name="Roberts A."/>
            <person name="Saif S."/>
            <person name="Shea T."/>
            <person name="Shenoy N."/>
            <person name="Sisk P."/>
            <person name="Stolte C."/>
            <person name="Sykes S."/>
            <person name="Walk T."/>
            <person name="White J."/>
            <person name="Yandava C."/>
            <person name="Haas B."/>
            <person name="Nusbaum C."/>
            <person name="Birren B."/>
        </authorList>
    </citation>
    <scope>NUCLEOTIDE SEQUENCE [LARGE SCALE GENOMIC DNA]</scope>
    <source>
        <strain evidence="4">ATCC 64411 / 73-15</strain>
    </source>
</reference>
<gene>
    <name evidence="2" type="ORF">MAPG_04328</name>
</gene>
<evidence type="ECO:0000313" key="2">
    <source>
        <dbReference type="EMBL" id="KLU85300.1"/>
    </source>
</evidence>
<sequence length="154" mass="17275">MMAGNVVGPVQHMGPAVEPLRPDPDRAGEPGCSCASPSARAPTTRCLARRSCSSCGRRAKGRFLGYLGTYTPWTSPFRRRAAMLCRMISTLMRVSWASRRFFYWRRQHGVAVSSNTVSNLTRRSTPERPRLHSSQTSQHKYGPGYLSTIQDYSY</sequence>
<dbReference type="EnsemblFungi" id="MAPG_04328T0">
    <property type="protein sequence ID" value="MAPG_04328T0"/>
    <property type="gene ID" value="MAPG_04328"/>
</dbReference>
<dbReference type="AlphaFoldDB" id="A0A0C4DWF2"/>
<evidence type="ECO:0000313" key="3">
    <source>
        <dbReference type="EnsemblFungi" id="MAPG_04328T0"/>
    </source>
</evidence>
<protein>
    <submittedName>
        <fullName evidence="2 3">Uncharacterized protein</fullName>
    </submittedName>
</protein>
<reference evidence="2" key="1">
    <citation type="submission" date="2010-05" db="EMBL/GenBank/DDBJ databases">
        <title>The Genome Sequence of Magnaporthe poae strain ATCC 64411.</title>
        <authorList>
            <consortium name="The Broad Institute Genome Sequencing Platform"/>
            <consortium name="Broad Institute Genome Sequencing Center for Infectious Disease"/>
            <person name="Ma L.-J."/>
            <person name="Dead R."/>
            <person name="Young S."/>
            <person name="Zeng Q."/>
            <person name="Koehrsen M."/>
            <person name="Alvarado L."/>
            <person name="Berlin A."/>
            <person name="Chapman S.B."/>
            <person name="Chen Z."/>
            <person name="Freedman E."/>
            <person name="Gellesch M."/>
            <person name="Goldberg J."/>
            <person name="Griggs A."/>
            <person name="Gujja S."/>
            <person name="Heilman E.R."/>
            <person name="Heiman D."/>
            <person name="Hepburn T."/>
            <person name="Howarth C."/>
            <person name="Jen D."/>
            <person name="Larson L."/>
            <person name="Mehta T."/>
            <person name="Neiman D."/>
            <person name="Pearson M."/>
            <person name="Roberts A."/>
            <person name="Saif S."/>
            <person name="Shea T."/>
            <person name="Shenoy N."/>
            <person name="Sisk P."/>
            <person name="Stolte C."/>
            <person name="Sykes S."/>
            <person name="Walk T."/>
            <person name="White J."/>
            <person name="Yandava C."/>
            <person name="Haas B."/>
            <person name="Nusbaum C."/>
            <person name="Birren B."/>
        </authorList>
    </citation>
    <scope>NUCLEOTIDE SEQUENCE</scope>
    <source>
        <strain evidence="2">ATCC 64411</strain>
    </source>
</reference>
<feature type="region of interest" description="Disordered" evidence="1">
    <location>
        <begin position="115"/>
        <end position="154"/>
    </location>
</feature>
<reference evidence="3" key="4">
    <citation type="journal article" date="2015" name="G3 (Bethesda)">
        <title>Genome sequences of three phytopathogenic species of the Magnaporthaceae family of fungi.</title>
        <authorList>
            <person name="Okagaki L.H."/>
            <person name="Nunes C.C."/>
            <person name="Sailsbery J."/>
            <person name="Clay B."/>
            <person name="Brown D."/>
            <person name="John T."/>
            <person name="Oh Y."/>
            <person name="Young N."/>
            <person name="Fitzgerald M."/>
            <person name="Haas B.J."/>
            <person name="Zeng Q."/>
            <person name="Young S."/>
            <person name="Adiconis X."/>
            <person name="Fan L."/>
            <person name="Levin J.Z."/>
            <person name="Mitchell T.K."/>
            <person name="Okubara P.A."/>
            <person name="Farman M.L."/>
            <person name="Kohn L.M."/>
            <person name="Birren B."/>
            <person name="Ma L.-J."/>
            <person name="Dean R.A."/>
        </authorList>
    </citation>
    <scope>NUCLEOTIDE SEQUENCE</scope>
    <source>
        <strain evidence="3">ATCC 64411 / 73-15</strain>
    </source>
</reference>
<evidence type="ECO:0000313" key="4">
    <source>
        <dbReference type="Proteomes" id="UP000011715"/>
    </source>
</evidence>